<proteinExistence type="inferred from homology"/>
<keyword evidence="6" id="KW-0227">DNA damage</keyword>
<dbReference type="InterPro" id="IPR036388">
    <property type="entry name" value="WH-like_DNA-bd_sf"/>
</dbReference>
<comment type="catalytic activity">
    <reaction evidence="8">
        <text>a 6-O-methyl-2'-deoxyguanosine in DNA + L-cysteinyl-[protein] = S-methyl-L-cysteinyl-[protein] + a 2'-deoxyguanosine in DNA</text>
        <dbReference type="Rhea" id="RHEA:24000"/>
        <dbReference type="Rhea" id="RHEA-COMP:10131"/>
        <dbReference type="Rhea" id="RHEA-COMP:10132"/>
        <dbReference type="Rhea" id="RHEA-COMP:11367"/>
        <dbReference type="Rhea" id="RHEA-COMP:11368"/>
        <dbReference type="ChEBI" id="CHEBI:29950"/>
        <dbReference type="ChEBI" id="CHEBI:82612"/>
        <dbReference type="ChEBI" id="CHEBI:85445"/>
        <dbReference type="ChEBI" id="CHEBI:85448"/>
        <dbReference type="EC" id="2.1.1.63"/>
    </reaction>
</comment>
<evidence type="ECO:0000256" key="8">
    <source>
        <dbReference type="ARBA" id="ARBA00049348"/>
    </source>
</evidence>
<dbReference type="FunFam" id="1.10.10.10:FF:000214">
    <property type="entry name" value="Methylated-DNA--protein-cysteine methyltransferase"/>
    <property type="match status" value="1"/>
</dbReference>
<dbReference type="GO" id="GO:0003908">
    <property type="term" value="F:methylated-DNA-[protein]-cysteine S-methyltransferase activity"/>
    <property type="evidence" value="ECO:0007669"/>
    <property type="project" value="UniProtKB-EC"/>
</dbReference>
<evidence type="ECO:0000256" key="4">
    <source>
        <dbReference type="ARBA" id="ARBA00022603"/>
    </source>
</evidence>
<keyword evidence="7" id="KW-0234">DNA repair</keyword>
<dbReference type="PANTHER" id="PTHR10815">
    <property type="entry name" value="METHYLATED-DNA--PROTEIN-CYSTEINE METHYLTRANSFERASE"/>
    <property type="match status" value="1"/>
</dbReference>
<dbReference type="NCBIfam" id="TIGR00589">
    <property type="entry name" value="ogt"/>
    <property type="match status" value="1"/>
</dbReference>
<comment type="catalytic activity">
    <reaction evidence="1">
        <text>a 4-O-methyl-thymidine in DNA + L-cysteinyl-[protein] = a thymidine in DNA + S-methyl-L-cysteinyl-[protein]</text>
        <dbReference type="Rhea" id="RHEA:53428"/>
        <dbReference type="Rhea" id="RHEA-COMP:10131"/>
        <dbReference type="Rhea" id="RHEA-COMP:10132"/>
        <dbReference type="Rhea" id="RHEA-COMP:13555"/>
        <dbReference type="Rhea" id="RHEA-COMP:13556"/>
        <dbReference type="ChEBI" id="CHEBI:29950"/>
        <dbReference type="ChEBI" id="CHEBI:82612"/>
        <dbReference type="ChEBI" id="CHEBI:137386"/>
        <dbReference type="ChEBI" id="CHEBI:137387"/>
        <dbReference type="EC" id="2.1.1.63"/>
    </reaction>
</comment>
<evidence type="ECO:0000256" key="3">
    <source>
        <dbReference type="ARBA" id="ARBA00011918"/>
    </source>
</evidence>
<evidence type="ECO:0000256" key="1">
    <source>
        <dbReference type="ARBA" id="ARBA00001286"/>
    </source>
</evidence>
<comment type="similarity">
    <text evidence="2">Belongs to the MGMT family.</text>
</comment>
<comment type="caution">
    <text evidence="10">The sequence shown here is derived from an EMBL/GenBank/DDBJ whole genome shotgun (WGS) entry which is preliminary data.</text>
</comment>
<accession>A0A831KAS2</accession>
<sequence>MFEQKPNSTGVGEGLADEVCAALQNWFGGGEWPGDIAVDPEGTDFQKKVWQALRQIPSGEVLTYGELAKKLGSSPRAIGGACRRNPVPLLIPCHRVVAANGDGGFAGHTDGHWMEIKRWLLSHE</sequence>
<keyword evidence="4" id="KW-0489">Methyltransferase</keyword>
<feature type="domain" description="Methylated-DNA-[protein]-cysteine S-methyltransferase DNA binding" evidence="9">
    <location>
        <begin position="44"/>
        <end position="124"/>
    </location>
</feature>
<dbReference type="CDD" id="cd06445">
    <property type="entry name" value="ATase"/>
    <property type="match status" value="1"/>
</dbReference>
<dbReference type="EC" id="2.1.1.63" evidence="3"/>
<dbReference type="AlphaFoldDB" id="A0A831KAS2"/>
<dbReference type="Gene3D" id="1.10.10.10">
    <property type="entry name" value="Winged helix-like DNA-binding domain superfamily/Winged helix DNA-binding domain"/>
    <property type="match status" value="1"/>
</dbReference>
<dbReference type="Proteomes" id="UP000885822">
    <property type="component" value="Unassembled WGS sequence"/>
</dbReference>
<dbReference type="PROSITE" id="PS00374">
    <property type="entry name" value="MGMT"/>
    <property type="match status" value="1"/>
</dbReference>
<keyword evidence="5" id="KW-0808">Transferase</keyword>
<evidence type="ECO:0000259" key="9">
    <source>
        <dbReference type="Pfam" id="PF01035"/>
    </source>
</evidence>
<evidence type="ECO:0000313" key="10">
    <source>
        <dbReference type="EMBL" id="HDK37468.1"/>
    </source>
</evidence>
<dbReference type="EMBL" id="DRCV01000020">
    <property type="protein sequence ID" value="HDK37468.1"/>
    <property type="molecule type" value="Genomic_DNA"/>
</dbReference>
<reference evidence="10" key="1">
    <citation type="journal article" date="2020" name="mSystems">
        <title>Genome- and Community-Level Interaction Insights into Carbon Utilization and Element Cycling Functions of Hydrothermarchaeota in Hydrothermal Sediment.</title>
        <authorList>
            <person name="Zhou Z."/>
            <person name="Liu Y."/>
            <person name="Xu W."/>
            <person name="Pan J."/>
            <person name="Luo Z.H."/>
            <person name="Li M."/>
        </authorList>
    </citation>
    <scope>NUCLEOTIDE SEQUENCE [LARGE SCALE GENOMIC DNA]</scope>
    <source>
        <strain evidence="10">HyVt-26</strain>
    </source>
</reference>
<evidence type="ECO:0000256" key="6">
    <source>
        <dbReference type="ARBA" id="ARBA00022763"/>
    </source>
</evidence>
<protein>
    <recommendedName>
        <fullName evidence="3">methylated-DNA--[protein]-cysteine S-methyltransferase</fullName>
        <ecNumber evidence="3">2.1.1.63</ecNumber>
    </recommendedName>
</protein>
<dbReference type="Pfam" id="PF01035">
    <property type="entry name" value="DNA_binding_1"/>
    <property type="match status" value="1"/>
</dbReference>
<evidence type="ECO:0000256" key="2">
    <source>
        <dbReference type="ARBA" id="ARBA00008711"/>
    </source>
</evidence>
<dbReference type="PANTHER" id="PTHR10815:SF13">
    <property type="entry name" value="METHYLATED-DNA--PROTEIN-CYSTEINE METHYLTRANSFERASE"/>
    <property type="match status" value="1"/>
</dbReference>
<dbReference type="InterPro" id="IPR014048">
    <property type="entry name" value="MethylDNA_cys_MeTrfase_DNA-bd"/>
</dbReference>
<dbReference type="GO" id="GO:0032259">
    <property type="term" value="P:methylation"/>
    <property type="evidence" value="ECO:0007669"/>
    <property type="project" value="UniProtKB-KW"/>
</dbReference>
<gene>
    <name evidence="10" type="ORF">ENG92_00410</name>
</gene>
<name>A0A831KAS2_9GAMM</name>
<evidence type="ECO:0000256" key="7">
    <source>
        <dbReference type="ARBA" id="ARBA00023204"/>
    </source>
</evidence>
<evidence type="ECO:0000256" key="5">
    <source>
        <dbReference type="ARBA" id="ARBA00022679"/>
    </source>
</evidence>
<organism evidence="10">
    <name type="scientific">Thiolapillus brandeum</name>
    <dbReference type="NCBI Taxonomy" id="1076588"/>
    <lineage>
        <taxon>Bacteria</taxon>
        <taxon>Pseudomonadati</taxon>
        <taxon>Pseudomonadota</taxon>
        <taxon>Gammaproteobacteria</taxon>
        <taxon>Chromatiales</taxon>
        <taxon>Sedimenticolaceae</taxon>
        <taxon>Thiolapillus</taxon>
    </lineage>
</organism>
<dbReference type="SUPFAM" id="SSF46767">
    <property type="entry name" value="Methylated DNA-protein cysteine methyltransferase, C-terminal domain"/>
    <property type="match status" value="1"/>
</dbReference>
<dbReference type="InterPro" id="IPR001497">
    <property type="entry name" value="MethylDNA_cys_MeTrfase_AS"/>
</dbReference>
<dbReference type="GO" id="GO:0006281">
    <property type="term" value="P:DNA repair"/>
    <property type="evidence" value="ECO:0007669"/>
    <property type="project" value="UniProtKB-KW"/>
</dbReference>
<dbReference type="InterPro" id="IPR036217">
    <property type="entry name" value="MethylDNA_cys_MeTrfase_DNAb"/>
</dbReference>